<evidence type="ECO:0000313" key="1">
    <source>
        <dbReference type="EMBL" id="KFB42414.1"/>
    </source>
</evidence>
<name>A0A084VWS0_ANOSI</name>
<proteinExistence type="predicted"/>
<dbReference type="EMBL" id="KE525185">
    <property type="protein sequence ID" value="KFB42414.1"/>
    <property type="molecule type" value="Genomic_DNA"/>
</dbReference>
<organism evidence="1">
    <name type="scientific">Anopheles sinensis</name>
    <name type="common">Mosquito</name>
    <dbReference type="NCBI Taxonomy" id="74873"/>
    <lineage>
        <taxon>Eukaryota</taxon>
        <taxon>Metazoa</taxon>
        <taxon>Ecdysozoa</taxon>
        <taxon>Arthropoda</taxon>
        <taxon>Hexapoda</taxon>
        <taxon>Insecta</taxon>
        <taxon>Pterygota</taxon>
        <taxon>Neoptera</taxon>
        <taxon>Endopterygota</taxon>
        <taxon>Diptera</taxon>
        <taxon>Nematocera</taxon>
        <taxon>Culicoidea</taxon>
        <taxon>Culicidae</taxon>
        <taxon>Anophelinae</taxon>
        <taxon>Anopheles</taxon>
    </lineage>
</organism>
<evidence type="ECO:0000313" key="2">
    <source>
        <dbReference type="EnsemblMetazoa" id="ASIC010158-PA"/>
    </source>
</evidence>
<reference evidence="1 3" key="1">
    <citation type="journal article" date="2014" name="BMC Genomics">
        <title>Genome sequence of Anopheles sinensis provides insight into genetics basis of mosquito competence for malaria parasites.</title>
        <authorList>
            <person name="Zhou D."/>
            <person name="Zhang D."/>
            <person name="Ding G."/>
            <person name="Shi L."/>
            <person name="Hou Q."/>
            <person name="Ye Y."/>
            <person name="Xu Y."/>
            <person name="Zhou H."/>
            <person name="Xiong C."/>
            <person name="Li S."/>
            <person name="Yu J."/>
            <person name="Hong S."/>
            <person name="Yu X."/>
            <person name="Zou P."/>
            <person name="Chen C."/>
            <person name="Chang X."/>
            <person name="Wang W."/>
            <person name="Lv Y."/>
            <person name="Sun Y."/>
            <person name="Ma L."/>
            <person name="Shen B."/>
            <person name="Zhu C."/>
        </authorList>
    </citation>
    <scope>NUCLEOTIDE SEQUENCE [LARGE SCALE GENOMIC DNA]</scope>
</reference>
<sequence length="62" mass="6794">MAKGQRKEASTIEYCYRAVGSILRAASQLATPSLRLQSGTSAALGVEKKRKRIEKELALTRT</sequence>
<dbReference type="EnsemblMetazoa" id="ASIC010158-RA">
    <property type="protein sequence ID" value="ASIC010158-PA"/>
    <property type="gene ID" value="ASIC010158"/>
</dbReference>
<gene>
    <name evidence="1" type="ORF">ZHAS_00010158</name>
</gene>
<dbReference type="VEuPathDB" id="VectorBase:ASIC010158"/>
<keyword evidence="3" id="KW-1185">Reference proteome</keyword>
<reference evidence="2" key="2">
    <citation type="submission" date="2020-05" db="UniProtKB">
        <authorList>
            <consortium name="EnsemblMetazoa"/>
        </authorList>
    </citation>
    <scope>IDENTIFICATION</scope>
</reference>
<evidence type="ECO:0000313" key="3">
    <source>
        <dbReference type="Proteomes" id="UP000030765"/>
    </source>
</evidence>
<dbReference type="EMBL" id="ATLV01017747">
    <property type="status" value="NOT_ANNOTATED_CDS"/>
    <property type="molecule type" value="Genomic_DNA"/>
</dbReference>
<dbReference type="AlphaFoldDB" id="A0A084VWS0"/>
<accession>A0A084VWS0</accession>
<dbReference type="Proteomes" id="UP000030765">
    <property type="component" value="Unassembled WGS sequence"/>
</dbReference>
<protein>
    <submittedName>
        <fullName evidence="1 2">Uncharacterized protein</fullName>
    </submittedName>
</protein>